<keyword evidence="3" id="KW-1185">Reference proteome</keyword>
<protein>
    <recommendedName>
        <fullName evidence="4">DUF4199 domain-containing protein</fullName>
    </recommendedName>
</protein>
<dbReference type="AlphaFoldDB" id="A0A4Y1WVL9"/>
<feature type="transmembrane region" description="Helical" evidence="1">
    <location>
        <begin position="33"/>
        <end position="51"/>
    </location>
</feature>
<dbReference type="EMBL" id="AP019735">
    <property type="protein sequence ID" value="BBL04755.1"/>
    <property type="molecule type" value="Genomic_DNA"/>
</dbReference>
<sequence>MNQTNFWNDAAKYGAVIGGASAVCSLLGDATGAGFFGLIGLALYIGLLLYYTRKRATSRSTREEEYGYGRRLGFIIAMALFVGVINAAYTILASRILFTDKYAELYEQSFALLSKTGLYTGEMISQMALMVQSPLWITFSSVAGQALLGLLFGLVLAALAQPRQRFDNNTEE</sequence>
<dbReference type="GeneID" id="78342786"/>
<evidence type="ECO:0000313" key="2">
    <source>
        <dbReference type="EMBL" id="BBL04755.1"/>
    </source>
</evidence>
<dbReference type="Proteomes" id="UP000318946">
    <property type="component" value="Chromosome"/>
</dbReference>
<evidence type="ECO:0008006" key="4">
    <source>
        <dbReference type="Google" id="ProtNLM"/>
    </source>
</evidence>
<evidence type="ECO:0000313" key="3">
    <source>
        <dbReference type="Proteomes" id="UP000318946"/>
    </source>
</evidence>
<feature type="transmembrane region" description="Helical" evidence="1">
    <location>
        <begin position="135"/>
        <end position="159"/>
    </location>
</feature>
<gene>
    <name evidence="2" type="ORF">A5CBH24_20680</name>
</gene>
<keyword evidence="1" id="KW-0812">Transmembrane</keyword>
<dbReference type="KEGG" id="acou:A5CBH24_20680"/>
<accession>A0A4Y1WVL9</accession>
<reference evidence="3" key="1">
    <citation type="submission" date="2019-06" db="EMBL/GenBank/DDBJ databases">
        <title>Alistipes onderdonkii subsp. vulgaris subsp. nov., Alistipes dispar sp. nov. and Alistipes communis sp. nov., isolated from human faeces, and creation of Alistipes onderdonkii subsp. onderdonkii subsp. nov.</title>
        <authorList>
            <person name="Sakamoto M."/>
            <person name="Ikeyama N."/>
            <person name="Ogata Y."/>
            <person name="Suda W."/>
            <person name="Iino T."/>
            <person name="Hattori M."/>
            <person name="Ohkuma M."/>
        </authorList>
    </citation>
    <scope>NUCLEOTIDE SEQUENCE [LARGE SCALE GENOMIC DNA]</scope>
    <source>
        <strain evidence="3">5CBH24</strain>
    </source>
</reference>
<name>A0A4Y1WVL9_9BACT</name>
<proteinExistence type="predicted"/>
<keyword evidence="1" id="KW-0472">Membrane</keyword>
<feature type="transmembrane region" description="Helical" evidence="1">
    <location>
        <begin position="72"/>
        <end position="92"/>
    </location>
</feature>
<keyword evidence="1" id="KW-1133">Transmembrane helix</keyword>
<organism evidence="2 3">
    <name type="scientific">Alistipes communis</name>
    <dbReference type="NCBI Taxonomy" id="2585118"/>
    <lineage>
        <taxon>Bacteria</taxon>
        <taxon>Pseudomonadati</taxon>
        <taxon>Bacteroidota</taxon>
        <taxon>Bacteroidia</taxon>
        <taxon>Bacteroidales</taxon>
        <taxon>Rikenellaceae</taxon>
        <taxon>Alistipes</taxon>
    </lineage>
</organism>
<dbReference type="OrthoDB" id="1004007at2"/>
<dbReference type="RefSeq" id="WP_141413111.1">
    <property type="nucleotide sequence ID" value="NZ_AP019735.1"/>
</dbReference>
<evidence type="ECO:0000256" key="1">
    <source>
        <dbReference type="SAM" id="Phobius"/>
    </source>
</evidence>